<protein>
    <submittedName>
        <fullName evidence="2">Uncharacterized protein</fullName>
    </submittedName>
</protein>
<dbReference type="Proteomes" id="UP000076842">
    <property type="component" value="Unassembled WGS sequence"/>
</dbReference>
<feature type="compositionally biased region" description="Acidic residues" evidence="1">
    <location>
        <begin position="49"/>
        <end position="63"/>
    </location>
</feature>
<feature type="compositionally biased region" description="Basic and acidic residues" evidence="1">
    <location>
        <begin position="32"/>
        <end position="48"/>
    </location>
</feature>
<name>A0A165F5A9_9BASI</name>
<reference evidence="2 3" key="1">
    <citation type="journal article" date="2016" name="Mol. Biol. Evol.">
        <title>Comparative Genomics of Early-Diverging Mushroom-Forming Fungi Provides Insights into the Origins of Lignocellulose Decay Capabilities.</title>
        <authorList>
            <person name="Nagy L.G."/>
            <person name="Riley R."/>
            <person name="Tritt A."/>
            <person name="Adam C."/>
            <person name="Daum C."/>
            <person name="Floudas D."/>
            <person name="Sun H."/>
            <person name="Yadav J.S."/>
            <person name="Pangilinan J."/>
            <person name="Larsson K.H."/>
            <person name="Matsuura K."/>
            <person name="Barry K."/>
            <person name="Labutti K."/>
            <person name="Kuo R."/>
            <person name="Ohm R.A."/>
            <person name="Bhattacharya S.S."/>
            <person name="Shirouzu T."/>
            <person name="Yoshinaga Y."/>
            <person name="Martin F.M."/>
            <person name="Grigoriev I.V."/>
            <person name="Hibbett D.S."/>
        </authorList>
    </citation>
    <scope>NUCLEOTIDE SEQUENCE [LARGE SCALE GENOMIC DNA]</scope>
    <source>
        <strain evidence="2 3">HHB12733</strain>
    </source>
</reference>
<proteinExistence type="predicted"/>
<evidence type="ECO:0000313" key="3">
    <source>
        <dbReference type="Proteomes" id="UP000076842"/>
    </source>
</evidence>
<evidence type="ECO:0000313" key="2">
    <source>
        <dbReference type="EMBL" id="KZT56218.1"/>
    </source>
</evidence>
<evidence type="ECO:0000256" key="1">
    <source>
        <dbReference type="SAM" id="MobiDB-lite"/>
    </source>
</evidence>
<feature type="region of interest" description="Disordered" evidence="1">
    <location>
        <begin position="1"/>
        <end position="77"/>
    </location>
</feature>
<gene>
    <name evidence="2" type="ORF">CALCODRAFT_484126</name>
</gene>
<dbReference type="EMBL" id="KV423981">
    <property type="protein sequence ID" value="KZT56218.1"/>
    <property type="molecule type" value="Genomic_DNA"/>
</dbReference>
<accession>A0A165F5A9</accession>
<organism evidence="2 3">
    <name type="scientific">Calocera cornea HHB12733</name>
    <dbReference type="NCBI Taxonomy" id="1353952"/>
    <lineage>
        <taxon>Eukaryota</taxon>
        <taxon>Fungi</taxon>
        <taxon>Dikarya</taxon>
        <taxon>Basidiomycota</taxon>
        <taxon>Agaricomycotina</taxon>
        <taxon>Dacrymycetes</taxon>
        <taxon>Dacrymycetales</taxon>
        <taxon>Dacrymycetaceae</taxon>
        <taxon>Calocera</taxon>
    </lineage>
</organism>
<sequence>MSMKGATAQGEDEATEDTNEHASGAHPTKTGKAGDRKEGRGGMSKEDEQGIDVVDEMGDQEEQVYERSGRSDGDEEDELIIYAPLLVRLPADHMRMSSSSPTELDSAISATLRASSLQIDDEELYRNEVQQLVESPVPSSRFECVRNAPRRAFTLPSEHHRYLAIPKMSFKPAGIFSATSNTIHHLPPLPPAFDVPHEQAVSCPLPLDDGSPFSVASQAHLPFPANCTASLYISAEVAPQDSPLGHLAPFLAPSPQQPIATPAVTHPPPSGPSLNDPRQLYMSRFNLDDLEFWMPAAEALLQGENIDVWMGVAVGAAVRDGRLGTMYTPRDVPADLAPARALLDAPPEHTPPETASEAVWRQYNIRQDMIGLRDGLLRQWIGAIEVQRGADRGKELWRQLMYSSRRYFRSLCGRRLGRLYYQITDEMRGDFFASNVARNVYDGTAVTCRTIWRWRLWITAAVAGSY</sequence>
<dbReference type="InParanoid" id="A0A165F5A9"/>
<dbReference type="AlphaFoldDB" id="A0A165F5A9"/>
<keyword evidence="3" id="KW-1185">Reference proteome</keyword>